<dbReference type="NCBIfam" id="TIGR01988">
    <property type="entry name" value="Ubi-OHases"/>
    <property type="match status" value="1"/>
</dbReference>
<gene>
    <name evidence="9" type="ORF">QGN29_04470</name>
</gene>
<evidence type="ECO:0000313" key="9">
    <source>
        <dbReference type="EMBL" id="WND03627.1"/>
    </source>
</evidence>
<keyword evidence="7" id="KW-0503">Monooxygenase</keyword>
<dbReference type="AlphaFoldDB" id="A0AA52EJE3"/>
<comment type="similarity">
    <text evidence="3">Belongs to the UbiH/COQ6 family.</text>
</comment>
<dbReference type="PROSITE" id="PS01304">
    <property type="entry name" value="UBIH"/>
    <property type="match status" value="1"/>
</dbReference>
<organism evidence="9 10">
    <name type="scientific">Temperatibacter marinus</name>
    <dbReference type="NCBI Taxonomy" id="1456591"/>
    <lineage>
        <taxon>Bacteria</taxon>
        <taxon>Pseudomonadati</taxon>
        <taxon>Pseudomonadota</taxon>
        <taxon>Alphaproteobacteria</taxon>
        <taxon>Kordiimonadales</taxon>
        <taxon>Temperatibacteraceae</taxon>
        <taxon>Temperatibacter</taxon>
    </lineage>
</organism>
<dbReference type="KEGG" id="tmk:QGN29_04470"/>
<evidence type="ECO:0000259" key="8">
    <source>
        <dbReference type="Pfam" id="PF01494"/>
    </source>
</evidence>
<sequence length="406" mass="44767">MHVVSSDIIILGGGLVGLTTAIGLEQAGFSVTVVDHLPKGEFELSAFDGRSSALAYAPCQLLDVLGIWDYIKDHAQPILEIRVTDGRRPSLMHLHFDNEELGDGPLGHLVENRHTRLALMKRLEACENVTWLDGQSVKNIERDTGRVTLELETGSLVTGALLVGADGRHSMVRKWAEFPLTHWSYQQSGIVCTIEHEESHCGIAHEKFLPSGPFAILPLTGNRSSIVWSEKTHLVDTVMGLSDRAFESELQRRVGDFLGKVSVIGGRWAYPLQLHWCDHFVDNRVTLIGDACHGMHPIAGQGLNLGLRDVAALVEVLTKNARSGMDIGSLTVLEEYQMWRRMDNAMLLSVTDGLTHLFSNDHSIIKQARTAGLALVNEIPMAKKFFMSHARGTIGELPELLKGNRP</sequence>
<keyword evidence="6" id="KW-0560">Oxidoreductase</keyword>
<dbReference type="GO" id="GO:0004497">
    <property type="term" value="F:monooxygenase activity"/>
    <property type="evidence" value="ECO:0007669"/>
    <property type="project" value="UniProtKB-KW"/>
</dbReference>
<dbReference type="GO" id="GO:0006744">
    <property type="term" value="P:ubiquinone biosynthetic process"/>
    <property type="evidence" value="ECO:0007669"/>
    <property type="project" value="InterPro"/>
</dbReference>
<dbReference type="PRINTS" id="PR00420">
    <property type="entry name" value="RNGMNOXGNASE"/>
</dbReference>
<dbReference type="PANTHER" id="PTHR43876">
    <property type="entry name" value="UBIQUINONE BIOSYNTHESIS MONOOXYGENASE COQ6, MITOCHONDRIAL"/>
    <property type="match status" value="1"/>
</dbReference>
<comment type="pathway">
    <text evidence="2">Cofactor biosynthesis; ubiquinone biosynthesis.</text>
</comment>
<comment type="cofactor">
    <cofactor evidence="1">
        <name>FAD</name>
        <dbReference type="ChEBI" id="CHEBI:57692"/>
    </cofactor>
</comment>
<evidence type="ECO:0000256" key="4">
    <source>
        <dbReference type="ARBA" id="ARBA00022630"/>
    </source>
</evidence>
<dbReference type="GO" id="GO:0016705">
    <property type="term" value="F:oxidoreductase activity, acting on paired donors, with incorporation or reduction of molecular oxygen"/>
    <property type="evidence" value="ECO:0007669"/>
    <property type="project" value="InterPro"/>
</dbReference>
<dbReference type="InterPro" id="IPR036188">
    <property type="entry name" value="FAD/NAD-bd_sf"/>
</dbReference>
<dbReference type="RefSeq" id="WP_310799480.1">
    <property type="nucleotide sequence ID" value="NZ_CP123872.1"/>
</dbReference>
<dbReference type="GO" id="GO:0071949">
    <property type="term" value="F:FAD binding"/>
    <property type="evidence" value="ECO:0007669"/>
    <property type="project" value="InterPro"/>
</dbReference>
<evidence type="ECO:0000313" key="10">
    <source>
        <dbReference type="Proteomes" id="UP001268683"/>
    </source>
</evidence>
<evidence type="ECO:0000256" key="6">
    <source>
        <dbReference type="ARBA" id="ARBA00023002"/>
    </source>
</evidence>
<dbReference type="SUPFAM" id="SSF51905">
    <property type="entry name" value="FAD/NAD(P)-binding domain"/>
    <property type="match status" value="1"/>
</dbReference>
<evidence type="ECO:0000256" key="2">
    <source>
        <dbReference type="ARBA" id="ARBA00004749"/>
    </source>
</evidence>
<evidence type="ECO:0000256" key="3">
    <source>
        <dbReference type="ARBA" id="ARBA00005349"/>
    </source>
</evidence>
<dbReference type="InterPro" id="IPR018168">
    <property type="entry name" value="Ubi_Hdrlase_CS"/>
</dbReference>
<dbReference type="FunFam" id="3.50.50.60:FF:000021">
    <property type="entry name" value="Ubiquinone biosynthesis monooxygenase COQ6"/>
    <property type="match status" value="1"/>
</dbReference>
<dbReference type="InterPro" id="IPR002938">
    <property type="entry name" value="FAD-bd"/>
</dbReference>
<dbReference type="Proteomes" id="UP001268683">
    <property type="component" value="Chromosome"/>
</dbReference>
<evidence type="ECO:0000256" key="5">
    <source>
        <dbReference type="ARBA" id="ARBA00022827"/>
    </source>
</evidence>
<dbReference type="PANTHER" id="PTHR43876:SF7">
    <property type="entry name" value="UBIQUINONE BIOSYNTHESIS MONOOXYGENASE COQ6, MITOCHONDRIAL"/>
    <property type="match status" value="1"/>
</dbReference>
<proteinExistence type="inferred from homology"/>
<evidence type="ECO:0000256" key="7">
    <source>
        <dbReference type="ARBA" id="ARBA00023033"/>
    </source>
</evidence>
<keyword evidence="5" id="KW-0274">FAD</keyword>
<reference evidence="9" key="1">
    <citation type="submission" date="2023-04" db="EMBL/GenBank/DDBJ databases">
        <title>Complete genome sequence of Temperatibacter marinus.</title>
        <authorList>
            <person name="Rong J.-C."/>
            <person name="Yi M.-L."/>
            <person name="Zhao Q."/>
        </authorList>
    </citation>
    <scope>NUCLEOTIDE SEQUENCE</scope>
    <source>
        <strain evidence="9">NBRC 110045</strain>
    </source>
</reference>
<dbReference type="Gene3D" id="3.50.50.60">
    <property type="entry name" value="FAD/NAD(P)-binding domain"/>
    <property type="match status" value="2"/>
</dbReference>
<dbReference type="InterPro" id="IPR010971">
    <property type="entry name" value="UbiH/COQ6"/>
</dbReference>
<keyword evidence="10" id="KW-1185">Reference proteome</keyword>
<feature type="domain" description="FAD-binding" evidence="8">
    <location>
        <begin position="7"/>
        <end position="321"/>
    </location>
</feature>
<evidence type="ECO:0000256" key="1">
    <source>
        <dbReference type="ARBA" id="ARBA00001974"/>
    </source>
</evidence>
<name>A0AA52EJE3_9PROT</name>
<dbReference type="EMBL" id="CP123872">
    <property type="protein sequence ID" value="WND03627.1"/>
    <property type="molecule type" value="Genomic_DNA"/>
</dbReference>
<keyword evidence="4" id="KW-0285">Flavoprotein</keyword>
<dbReference type="InterPro" id="IPR051205">
    <property type="entry name" value="UbiH/COQ6_monooxygenase"/>
</dbReference>
<dbReference type="GO" id="GO:0110142">
    <property type="term" value="C:ubiquinone biosynthesis complex"/>
    <property type="evidence" value="ECO:0007669"/>
    <property type="project" value="UniProtKB-ARBA"/>
</dbReference>
<keyword evidence="9" id="KW-0830">Ubiquinone</keyword>
<dbReference type="Pfam" id="PF01494">
    <property type="entry name" value="FAD_binding_3"/>
    <property type="match status" value="1"/>
</dbReference>
<accession>A0AA52EJE3</accession>
<protein>
    <submittedName>
        <fullName evidence="9">UbiH/UbiF/VisC/COQ6 family ubiquinone biosynthesis hydroxylase</fullName>
    </submittedName>
</protein>